<dbReference type="Proteomes" id="UP001595377">
    <property type="component" value="Unassembled WGS sequence"/>
</dbReference>
<gene>
    <name evidence="1" type="ORF">ACFOHH_21015</name>
</gene>
<dbReference type="EMBL" id="JBHRSP010000037">
    <property type="protein sequence ID" value="MFC3075604.1"/>
    <property type="molecule type" value="Genomic_DNA"/>
</dbReference>
<accession>A0ABV7DMB1</accession>
<dbReference type="InterPro" id="IPR018511">
    <property type="entry name" value="Hemolysin-typ_Ca-bd_CS"/>
</dbReference>
<comment type="caution">
    <text evidence="1">The sequence shown here is derived from an EMBL/GenBank/DDBJ whole genome shotgun (WGS) entry which is preliminary data.</text>
</comment>
<evidence type="ECO:0008006" key="3">
    <source>
        <dbReference type="Google" id="ProtNLM"/>
    </source>
</evidence>
<dbReference type="InterPro" id="IPR011049">
    <property type="entry name" value="Serralysin-like_metalloprot_C"/>
</dbReference>
<evidence type="ECO:0000313" key="2">
    <source>
        <dbReference type="Proteomes" id="UP001595377"/>
    </source>
</evidence>
<dbReference type="Gene3D" id="2.150.10.10">
    <property type="entry name" value="Serralysin-like metalloprotease, C-terminal"/>
    <property type="match status" value="1"/>
</dbReference>
<sequence>MVFDNKKIFVDYWFNPRNGKNSVDPDRPWGVGHAGWGAKKVTKGVEITTTQTQSPGWQTAPPGWKKNDTGGIFEMDFRAKEIAIRFFDIGVFTRDIVNGPYFSDKYGKLPPITGFELKTNMHGLTRSDIKFDANSMLVDWNGGSFTEDTYVNIYVKFGQTLAGTKKADILRGNKGSDYIIGGRGVDKMAGRGETDVFVFRKGDTGKTTKKADLITDFNRKQADKIDLHLWDADAKKAGMQDFDFIGRKEFTKTAGELRYEKYGSGVLLSGDTNGDGKADLMIKLRGVVNLHESDFIL</sequence>
<keyword evidence="2" id="KW-1185">Reference proteome</keyword>
<name>A0ABV7DMB1_9HYPH</name>
<dbReference type="Pfam" id="PF00353">
    <property type="entry name" value="HemolysinCabind"/>
    <property type="match status" value="1"/>
</dbReference>
<protein>
    <recommendedName>
        <fullName evidence="3">Peptidase M10 serralysin C-terminal domain-containing protein</fullName>
    </recommendedName>
</protein>
<dbReference type="SUPFAM" id="SSF51120">
    <property type="entry name" value="beta-Roll"/>
    <property type="match status" value="1"/>
</dbReference>
<dbReference type="PROSITE" id="PS00330">
    <property type="entry name" value="HEMOLYSIN_CALCIUM"/>
    <property type="match status" value="1"/>
</dbReference>
<dbReference type="InterPro" id="IPR001343">
    <property type="entry name" value="Hemolysn_Ca-bd"/>
</dbReference>
<proteinExistence type="predicted"/>
<evidence type="ECO:0000313" key="1">
    <source>
        <dbReference type="EMBL" id="MFC3075604.1"/>
    </source>
</evidence>
<dbReference type="RefSeq" id="WP_257317831.1">
    <property type="nucleotide sequence ID" value="NZ_JANFDG010000034.1"/>
</dbReference>
<organism evidence="1 2">
    <name type="scientific">Shinella pollutisoli</name>
    <dbReference type="NCBI Taxonomy" id="2250594"/>
    <lineage>
        <taxon>Bacteria</taxon>
        <taxon>Pseudomonadati</taxon>
        <taxon>Pseudomonadota</taxon>
        <taxon>Alphaproteobacteria</taxon>
        <taxon>Hyphomicrobiales</taxon>
        <taxon>Rhizobiaceae</taxon>
        <taxon>Shinella</taxon>
    </lineage>
</organism>
<reference evidence="2" key="1">
    <citation type="journal article" date="2019" name="Int. J. Syst. Evol. Microbiol.">
        <title>The Global Catalogue of Microorganisms (GCM) 10K type strain sequencing project: providing services to taxonomists for standard genome sequencing and annotation.</title>
        <authorList>
            <consortium name="The Broad Institute Genomics Platform"/>
            <consortium name="The Broad Institute Genome Sequencing Center for Infectious Disease"/>
            <person name="Wu L."/>
            <person name="Ma J."/>
        </authorList>
    </citation>
    <scope>NUCLEOTIDE SEQUENCE [LARGE SCALE GENOMIC DNA]</scope>
    <source>
        <strain evidence="2">KCTC 52677</strain>
    </source>
</reference>